<gene>
    <name evidence="2" type="ORF">CCUG60883_02473</name>
    <name evidence="1" type="ORF">CCUG60885_02214</name>
</gene>
<accession>A0A4R8SGP0</accession>
<organism evidence="1 4">
    <name type="scientific">Mycobacteroides salmoniphilum</name>
    <dbReference type="NCBI Taxonomy" id="404941"/>
    <lineage>
        <taxon>Bacteria</taxon>
        <taxon>Bacillati</taxon>
        <taxon>Actinomycetota</taxon>
        <taxon>Actinomycetes</taxon>
        <taxon>Mycobacteriales</taxon>
        <taxon>Mycobacteriaceae</taxon>
        <taxon>Mycobacteroides</taxon>
    </lineage>
</organism>
<dbReference type="OrthoDB" id="5124265at2"/>
<evidence type="ECO:0000313" key="4">
    <source>
        <dbReference type="Proteomes" id="UP000295685"/>
    </source>
</evidence>
<sequence>MKLINEFGLWTTGPAPAPVGAVAVLEVSGAVLSWPIDDPSHPPVISFTDAARADWMWRVLGEAGHVAVIEALRDPDPTEVIELQSVTVPAGQTDSLRRLALGHWLRRWWPASRRDGIVALDRPVLDAELAVLTAAAEDYFTDDTLDADVAELLAPHSAALGSYRDPRVDALVARCRDLADDVGLQWGAQGAAAARREDYALAAGLDDESRRSGVIASGDVTIAWSDVPPAIFDAAERNLAWGVVAEGATVVARLRAALSGPESAAGTPVSLCCGAFHGAGALDAEGAAILPVFDGDGRPVDEAQAWNADWSAARVSVGTGEATESSELRDRVRAFARARLATPARDAFLAELLAAESDY</sequence>
<dbReference type="Proteomes" id="UP000294844">
    <property type="component" value="Unassembled WGS sequence"/>
</dbReference>
<dbReference type="RefSeq" id="WP_078359620.1">
    <property type="nucleotide sequence ID" value="NZ_PECK01000003.1"/>
</dbReference>
<dbReference type="EMBL" id="PECM01000008">
    <property type="protein sequence ID" value="TEA05168.1"/>
    <property type="molecule type" value="Genomic_DNA"/>
</dbReference>
<keyword evidence="3" id="KW-1185">Reference proteome</keyword>
<name>A0A4R8SGP0_9MYCO</name>
<protein>
    <submittedName>
        <fullName evidence="1">Uncharacterized protein</fullName>
    </submittedName>
</protein>
<evidence type="ECO:0000313" key="1">
    <source>
        <dbReference type="EMBL" id="TDZ96071.1"/>
    </source>
</evidence>
<dbReference type="EMBL" id="PECK01000003">
    <property type="protein sequence ID" value="TDZ96071.1"/>
    <property type="molecule type" value="Genomic_DNA"/>
</dbReference>
<comment type="caution">
    <text evidence="1">The sequence shown here is derived from an EMBL/GenBank/DDBJ whole genome shotgun (WGS) entry which is preliminary data.</text>
</comment>
<proteinExistence type="predicted"/>
<dbReference type="AlphaFoldDB" id="A0A4R8SGP0"/>
<reference evidence="3 4" key="1">
    <citation type="journal article" date="2019" name="Sci. Rep.">
        <title>Extended insight into the Mycobacterium chelonae-abscessus complex through whole genome sequencing of Mycobacterium salmoniphilum outbreak and Mycobacterium salmoniphilum-like strains.</title>
        <authorList>
            <person name="Behra P.R.K."/>
            <person name="Das S."/>
            <person name="Pettersson B.M.F."/>
            <person name="Shirreff L."/>
            <person name="DuCote T."/>
            <person name="Jacobsson K.G."/>
            <person name="Ennis D.G."/>
            <person name="Kirsebom L.A."/>
        </authorList>
    </citation>
    <scope>NUCLEOTIDE SEQUENCE [LARGE SCALE GENOMIC DNA]</scope>
    <source>
        <strain evidence="2 3">CCUG 60883</strain>
        <strain evidence="1 4">CCUG 60885</strain>
    </source>
</reference>
<dbReference type="Proteomes" id="UP000295685">
    <property type="component" value="Unassembled WGS sequence"/>
</dbReference>
<evidence type="ECO:0000313" key="3">
    <source>
        <dbReference type="Proteomes" id="UP000294844"/>
    </source>
</evidence>
<evidence type="ECO:0000313" key="2">
    <source>
        <dbReference type="EMBL" id="TEA05168.1"/>
    </source>
</evidence>